<evidence type="ECO:0000313" key="4">
    <source>
        <dbReference type="Proteomes" id="UP000659654"/>
    </source>
</evidence>
<evidence type="ECO:0000313" key="3">
    <source>
        <dbReference type="Proteomes" id="UP000095284"/>
    </source>
</evidence>
<evidence type="ECO:0000313" key="1">
    <source>
        <dbReference type="EMBL" id="CAD5213680.1"/>
    </source>
</evidence>
<reference evidence="2" key="2">
    <citation type="submission" date="2020-08" db="EMBL/GenBank/DDBJ databases">
        <authorList>
            <person name="Kikuchi T."/>
        </authorList>
    </citation>
    <scope>NUCLEOTIDE SEQUENCE</scope>
    <source>
        <strain evidence="1">Ka4C1</strain>
    </source>
</reference>
<organism evidence="3 5">
    <name type="scientific">Bursaphelenchus xylophilus</name>
    <name type="common">Pinewood nematode worm</name>
    <name type="synonym">Aphelenchoides xylophilus</name>
    <dbReference type="NCBI Taxonomy" id="6326"/>
    <lineage>
        <taxon>Eukaryota</taxon>
        <taxon>Metazoa</taxon>
        <taxon>Ecdysozoa</taxon>
        <taxon>Nematoda</taxon>
        <taxon>Chromadorea</taxon>
        <taxon>Rhabditida</taxon>
        <taxon>Tylenchina</taxon>
        <taxon>Tylenchomorpha</taxon>
        <taxon>Aphelenchoidea</taxon>
        <taxon>Aphelenchoididae</taxon>
        <taxon>Bursaphelenchus</taxon>
    </lineage>
</organism>
<keyword evidence="4" id="KW-1185">Reference proteome</keyword>
<dbReference type="Proteomes" id="UP000659654">
    <property type="component" value="Unassembled WGS sequence"/>
</dbReference>
<dbReference type="WBParaSite" id="BXY_1092600.1">
    <property type="protein sequence ID" value="BXY_1092600.1"/>
    <property type="gene ID" value="BXY_1092600"/>
</dbReference>
<evidence type="ECO:0000313" key="2">
    <source>
        <dbReference type="EMBL" id="CAG9093073.1"/>
    </source>
</evidence>
<protein>
    <submittedName>
        <fullName evidence="1">(pine wood nematode) hypothetical protein</fullName>
    </submittedName>
</protein>
<dbReference type="Proteomes" id="UP000095284">
    <property type="component" value="Unplaced"/>
</dbReference>
<evidence type="ECO:0000313" key="5">
    <source>
        <dbReference type="WBParaSite" id="BXY_1092600.1"/>
    </source>
</evidence>
<dbReference type="OrthoDB" id="10530331at2759"/>
<reference evidence="5" key="1">
    <citation type="submission" date="2016-11" db="UniProtKB">
        <authorList>
            <consortium name="WormBaseParasite"/>
        </authorList>
    </citation>
    <scope>IDENTIFICATION</scope>
</reference>
<sequence>MEEPSRDKLGVYEVVIYLAVIKSPYVTKDVDSKSTDVSLPHTPIMRQPVEVDPNVMAGIVSYLARNPLEDDDAALRPENQKITLVPPYRVSV</sequence>
<proteinExistence type="predicted"/>
<dbReference type="Proteomes" id="UP000582659">
    <property type="component" value="Unassembled WGS sequence"/>
</dbReference>
<dbReference type="EMBL" id="CAJFDI010000002">
    <property type="protein sequence ID" value="CAD5213680.1"/>
    <property type="molecule type" value="Genomic_DNA"/>
</dbReference>
<dbReference type="EMBL" id="CAJFCV020000002">
    <property type="protein sequence ID" value="CAG9093073.1"/>
    <property type="molecule type" value="Genomic_DNA"/>
</dbReference>
<accession>A0A1I7SD22</accession>
<gene>
    <name evidence="1" type="ORF">BXYJ_LOCUS3151</name>
</gene>
<name>A0A1I7SD22_BURXY</name>
<dbReference type="AlphaFoldDB" id="A0A1I7SD22"/>